<gene>
    <name evidence="1" type="ORF">MA16_Dca028600</name>
</gene>
<dbReference type="AlphaFoldDB" id="A0A2I0VC73"/>
<organism evidence="1 2">
    <name type="scientific">Dendrobium catenatum</name>
    <dbReference type="NCBI Taxonomy" id="906689"/>
    <lineage>
        <taxon>Eukaryota</taxon>
        <taxon>Viridiplantae</taxon>
        <taxon>Streptophyta</taxon>
        <taxon>Embryophyta</taxon>
        <taxon>Tracheophyta</taxon>
        <taxon>Spermatophyta</taxon>
        <taxon>Magnoliopsida</taxon>
        <taxon>Liliopsida</taxon>
        <taxon>Asparagales</taxon>
        <taxon>Orchidaceae</taxon>
        <taxon>Epidendroideae</taxon>
        <taxon>Malaxideae</taxon>
        <taxon>Dendrobiinae</taxon>
        <taxon>Dendrobium</taxon>
    </lineage>
</organism>
<accession>A0A2I0VC73</accession>
<evidence type="ECO:0000313" key="2">
    <source>
        <dbReference type="Proteomes" id="UP000233837"/>
    </source>
</evidence>
<reference evidence="1 2" key="2">
    <citation type="journal article" date="2017" name="Nature">
        <title>The Apostasia genome and the evolution of orchids.</title>
        <authorList>
            <person name="Zhang G.Q."/>
            <person name="Liu K.W."/>
            <person name="Li Z."/>
            <person name="Lohaus R."/>
            <person name="Hsiao Y.Y."/>
            <person name="Niu S.C."/>
            <person name="Wang J.Y."/>
            <person name="Lin Y.C."/>
            <person name="Xu Q."/>
            <person name="Chen L.J."/>
            <person name="Yoshida K."/>
            <person name="Fujiwara S."/>
            <person name="Wang Z.W."/>
            <person name="Zhang Y.Q."/>
            <person name="Mitsuda N."/>
            <person name="Wang M."/>
            <person name="Liu G.H."/>
            <person name="Pecoraro L."/>
            <person name="Huang H.X."/>
            <person name="Xiao X.J."/>
            <person name="Lin M."/>
            <person name="Wu X.Y."/>
            <person name="Wu W.L."/>
            <person name="Chen Y.Y."/>
            <person name="Chang S.B."/>
            <person name="Sakamoto S."/>
            <person name="Ohme-Takagi M."/>
            <person name="Yagi M."/>
            <person name="Zeng S.J."/>
            <person name="Shen C.Y."/>
            <person name="Yeh C.M."/>
            <person name="Luo Y.B."/>
            <person name="Tsai W.C."/>
            <person name="Van de Peer Y."/>
            <person name="Liu Z.J."/>
        </authorList>
    </citation>
    <scope>NUCLEOTIDE SEQUENCE [LARGE SCALE GENOMIC DNA]</scope>
    <source>
        <tissue evidence="1">The whole plant</tissue>
    </source>
</reference>
<proteinExistence type="predicted"/>
<protein>
    <submittedName>
        <fullName evidence="1">Uncharacterized protein</fullName>
    </submittedName>
</protein>
<sequence>MGGDSQGVHRLHRRFLAPLSSFDFVHPRESDGLSLLPFLRCCSTSLFAGWHEAKNFKPAHFERFWKSQDPPLQIHA</sequence>
<name>A0A2I0VC73_9ASPA</name>
<keyword evidence="2" id="KW-1185">Reference proteome</keyword>
<reference evidence="1 2" key="1">
    <citation type="journal article" date="2016" name="Sci. Rep.">
        <title>The Dendrobium catenatum Lindl. genome sequence provides insights into polysaccharide synthase, floral development and adaptive evolution.</title>
        <authorList>
            <person name="Zhang G.Q."/>
            <person name="Xu Q."/>
            <person name="Bian C."/>
            <person name="Tsai W.C."/>
            <person name="Yeh C.M."/>
            <person name="Liu K.W."/>
            <person name="Yoshida K."/>
            <person name="Zhang L.S."/>
            <person name="Chang S.B."/>
            <person name="Chen F."/>
            <person name="Shi Y."/>
            <person name="Su Y.Y."/>
            <person name="Zhang Y.Q."/>
            <person name="Chen L.J."/>
            <person name="Yin Y."/>
            <person name="Lin M."/>
            <person name="Huang H."/>
            <person name="Deng H."/>
            <person name="Wang Z.W."/>
            <person name="Zhu S.L."/>
            <person name="Zhao X."/>
            <person name="Deng C."/>
            <person name="Niu S.C."/>
            <person name="Huang J."/>
            <person name="Wang M."/>
            <person name="Liu G.H."/>
            <person name="Yang H.J."/>
            <person name="Xiao X.J."/>
            <person name="Hsiao Y.Y."/>
            <person name="Wu W.L."/>
            <person name="Chen Y.Y."/>
            <person name="Mitsuda N."/>
            <person name="Ohme-Takagi M."/>
            <person name="Luo Y.B."/>
            <person name="Van de Peer Y."/>
            <person name="Liu Z.J."/>
        </authorList>
    </citation>
    <scope>NUCLEOTIDE SEQUENCE [LARGE SCALE GENOMIC DNA]</scope>
    <source>
        <tissue evidence="1">The whole plant</tissue>
    </source>
</reference>
<dbReference type="EMBL" id="KZ504850">
    <property type="protein sequence ID" value="PKU61015.1"/>
    <property type="molecule type" value="Genomic_DNA"/>
</dbReference>
<evidence type="ECO:0000313" key="1">
    <source>
        <dbReference type="EMBL" id="PKU61015.1"/>
    </source>
</evidence>
<dbReference type="Proteomes" id="UP000233837">
    <property type="component" value="Unassembled WGS sequence"/>
</dbReference>